<gene>
    <name evidence="7" type="ORF">JCR33_13205</name>
</gene>
<feature type="domain" description="DUF7884" evidence="6">
    <location>
        <begin position="6"/>
        <end position="85"/>
    </location>
</feature>
<sequence length="415" mass="46578">MNSLLSQLLKRIVWHGSLTVTDANGRDHVFGDGTGELQHIVLHDSSVERRLLRDPELTLGEAYMDGEWSIKSGSLTALLTLFMANLKGSAPPSRLRRLMRLALRRVAQRNTARAARKNATHHYDVGNEIYTLFLDEDWQYSCAYFPSADASLEEAQLAKKRHIAAKMLLEPGHRVLDIGCGWGGMALYLNEFTGAEVTGITLADNQVARARERAKGRTGLDFRVQDYRAVPETFDRIVSVGMFEHVGVGYFDDYFQAAHRLLEDDGVMLLHSIGRFDGPGSTNPFIAKYIFPGGYIPALSEVLPAIERAGLYVTDVEILRLHYAETLKNWNARFHAHHDEVVKEKDERFFRMWDFYLAGSEASFRAGDMMVFQIQLAKRLETVPLTRDYMASTERALAARDSGRSTGPALIAGHG</sequence>
<dbReference type="InterPro" id="IPR050723">
    <property type="entry name" value="CFA/CMAS"/>
</dbReference>
<dbReference type="AlphaFoldDB" id="A0A934IMN8"/>
<keyword evidence="8" id="KW-1185">Reference proteome</keyword>
<evidence type="ECO:0000259" key="6">
    <source>
        <dbReference type="Pfam" id="PF25371"/>
    </source>
</evidence>
<dbReference type="Pfam" id="PF25371">
    <property type="entry name" value="DUF7884"/>
    <property type="match status" value="1"/>
</dbReference>
<dbReference type="GO" id="GO:0008168">
    <property type="term" value="F:methyltransferase activity"/>
    <property type="evidence" value="ECO:0007669"/>
    <property type="project" value="UniProtKB-KW"/>
</dbReference>
<keyword evidence="3" id="KW-0808">Transferase</keyword>
<dbReference type="Gene3D" id="3.40.50.150">
    <property type="entry name" value="Vaccinia Virus protein VP39"/>
    <property type="match status" value="1"/>
</dbReference>
<name>A0A934IMN8_9HYPH</name>
<dbReference type="InterPro" id="IPR003333">
    <property type="entry name" value="CMAS"/>
</dbReference>
<dbReference type="SUPFAM" id="SSF53335">
    <property type="entry name" value="S-adenosyl-L-methionine-dependent methyltransferases"/>
    <property type="match status" value="1"/>
</dbReference>
<dbReference type="PANTHER" id="PTHR43667:SF1">
    <property type="entry name" value="CYCLOPROPANE-FATTY-ACYL-PHOSPHOLIPID SYNTHASE"/>
    <property type="match status" value="1"/>
</dbReference>
<keyword evidence="2 7" id="KW-0489">Methyltransferase</keyword>
<comment type="caution">
    <text evidence="7">The sequence shown here is derived from an EMBL/GenBank/DDBJ whole genome shotgun (WGS) entry which is preliminary data.</text>
</comment>
<evidence type="ECO:0000256" key="1">
    <source>
        <dbReference type="ARBA" id="ARBA00010815"/>
    </source>
</evidence>
<accession>A0A934IMN8</accession>
<keyword evidence="4" id="KW-0949">S-adenosyl-L-methionine</keyword>
<organism evidence="7 8">
    <name type="scientific">Acuticoccus mangrovi</name>
    <dbReference type="NCBI Taxonomy" id="2796142"/>
    <lineage>
        <taxon>Bacteria</taxon>
        <taxon>Pseudomonadati</taxon>
        <taxon>Pseudomonadota</taxon>
        <taxon>Alphaproteobacteria</taxon>
        <taxon>Hyphomicrobiales</taxon>
        <taxon>Amorphaceae</taxon>
        <taxon>Acuticoccus</taxon>
    </lineage>
</organism>
<dbReference type="InterPro" id="IPR057206">
    <property type="entry name" value="DUF7884"/>
</dbReference>
<dbReference type="GO" id="GO:0032259">
    <property type="term" value="P:methylation"/>
    <property type="evidence" value="ECO:0007669"/>
    <property type="project" value="UniProtKB-KW"/>
</dbReference>
<dbReference type="CDD" id="cd02440">
    <property type="entry name" value="AdoMet_MTases"/>
    <property type="match status" value="1"/>
</dbReference>
<evidence type="ECO:0000256" key="4">
    <source>
        <dbReference type="ARBA" id="ARBA00022691"/>
    </source>
</evidence>
<protein>
    <submittedName>
        <fullName evidence="7">Class I SAM-dependent methyltransferase</fullName>
    </submittedName>
</protein>
<evidence type="ECO:0000256" key="2">
    <source>
        <dbReference type="ARBA" id="ARBA00022603"/>
    </source>
</evidence>
<dbReference type="Pfam" id="PF02353">
    <property type="entry name" value="CMAS"/>
    <property type="match status" value="1"/>
</dbReference>
<dbReference type="PIRSF" id="PIRSF003085">
    <property type="entry name" value="CMAS"/>
    <property type="match status" value="1"/>
</dbReference>
<reference evidence="7" key="1">
    <citation type="submission" date="2020-12" db="EMBL/GenBank/DDBJ databases">
        <title>Bacterial taxonomy.</title>
        <authorList>
            <person name="Pan X."/>
        </authorList>
    </citation>
    <scope>NUCLEOTIDE SEQUENCE</scope>
    <source>
        <strain evidence="7">B2012</strain>
    </source>
</reference>
<keyword evidence="5" id="KW-0443">Lipid metabolism</keyword>
<dbReference type="InterPro" id="IPR029063">
    <property type="entry name" value="SAM-dependent_MTases_sf"/>
</dbReference>
<dbReference type="Proteomes" id="UP000609531">
    <property type="component" value="Unassembled WGS sequence"/>
</dbReference>
<evidence type="ECO:0000313" key="7">
    <source>
        <dbReference type="EMBL" id="MBJ3776657.1"/>
    </source>
</evidence>
<dbReference type="RefSeq" id="WP_198882555.1">
    <property type="nucleotide sequence ID" value="NZ_JAEKJA010000010.1"/>
</dbReference>
<dbReference type="PANTHER" id="PTHR43667">
    <property type="entry name" value="CYCLOPROPANE-FATTY-ACYL-PHOSPHOLIPID SYNTHASE"/>
    <property type="match status" value="1"/>
</dbReference>
<evidence type="ECO:0000256" key="3">
    <source>
        <dbReference type="ARBA" id="ARBA00022679"/>
    </source>
</evidence>
<dbReference type="GO" id="GO:0008610">
    <property type="term" value="P:lipid biosynthetic process"/>
    <property type="evidence" value="ECO:0007669"/>
    <property type="project" value="InterPro"/>
</dbReference>
<dbReference type="EMBL" id="JAEKJA010000010">
    <property type="protein sequence ID" value="MBJ3776657.1"/>
    <property type="molecule type" value="Genomic_DNA"/>
</dbReference>
<evidence type="ECO:0000313" key="8">
    <source>
        <dbReference type="Proteomes" id="UP000609531"/>
    </source>
</evidence>
<proteinExistence type="inferred from homology"/>
<comment type="similarity">
    <text evidence="1">Belongs to the CFA/CMAS family.</text>
</comment>
<evidence type="ECO:0000256" key="5">
    <source>
        <dbReference type="ARBA" id="ARBA00023098"/>
    </source>
</evidence>